<dbReference type="Gene3D" id="3.90.1720.10">
    <property type="entry name" value="endopeptidase domain like (from Nostoc punctiforme)"/>
    <property type="match status" value="1"/>
</dbReference>
<organism evidence="6 7">
    <name type="scientific">Weissella halotolerans DSM 20190</name>
    <dbReference type="NCBI Taxonomy" id="1123500"/>
    <lineage>
        <taxon>Bacteria</taxon>
        <taxon>Bacillati</taxon>
        <taxon>Bacillota</taxon>
        <taxon>Bacilli</taxon>
        <taxon>Lactobacillales</taxon>
        <taxon>Lactobacillaceae</taxon>
        <taxon>Weissella</taxon>
    </lineage>
</organism>
<sequence length="221" mass="21748">MSSMGEKVSMKNTTKSTLLAAAGAVAVFGGTTVAASADSVTVKAGDTLSSIASANNTTVDAIVAANKLDNADLIFVGDQLELDGQAASADTQAEAQTTEATAPAAQPVATASSQANTPNTYPAGQCTWYVKNALGWVGNNWGNAAGWGASAAAAGRVVNGTPAAGSVVVFGPGVGGAGAFGHVGVVESVNANGTINISEGNYAGLMFHERTVSAAGLTFIH</sequence>
<dbReference type="InterPro" id="IPR036779">
    <property type="entry name" value="LysM_dom_sf"/>
</dbReference>
<dbReference type="InterPro" id="IPR038765">
    <property type="entry name" value="Papain-like_cys_pep_sf"/>
</dbReference>
<evidence type="ECO:0000259" key="4">
    <source>
        <dbReference type="PROSITE" id="PS50911"/>
    </source>
</evidence>
<dbReference type="InterPro" id="IPR018392">
    <property type="entry name" value="LysM"/>
</dbReference>
<dbReference type="InParanoid" id="A0A0R2FVL8"/>
<dbReference type="EMBL" id="JQAX01000002">
    <property type="protein sequence ID" value="KRN32431.1"/>
    <property type="molecule type" value="Genomic_DNA"/>
</dbReference>
<dbReference type="SUPFAM" id="SSF54106">
    <property type="entry name" value="LysM domain"/>
    <property type="match status" value="1"/>
</dbReference>
<dbReference type="AlphaFoldDB" id="A0A0R2FVL8"/>
<dbReference type="Pfam" id="PF05257">
    <property type="entry name" value="CHAP"/>
    <property type="match status" value="1"/>
</dbReference>
<comment type="caution">
    <text evidence="6">The sequence shown here is derived from an EMBL/GenBank/DDBJ whole genome shotgun (WGS) entry which is preliminary data.</text>
</comment>
<feature type="domain" description="Peptidase C51" evidence="4">
    <location>
        <begin position="101"/>
        <end position="221"/>
    </location>
</feature>
<feature type="domain" description="LysM" evidence="5">
    <location>
        <begin position="38"/>
        <end position="82"/>
    </location>
</feature>
<evidence type="ECO:0000313" key="6">
    <source>
        <dbReference type="EMBL" id="KRN32431.1"/>
    </source>
</evidence>
<evidence type="ECO:0000259" key="5">
    <source>
        <dbReference type="PROSITE" id="PS51782"/>
    </source>
</evidence>
<dbReference type="eggNOG" id="COG1388">
    <property type="taxonomic scope" value="Bacteria"/>
</dbReference>
<evidence type="ECO:0000256" key="1">
    <source>
        <dbReference type="ARBA" id="ARBA00022729"/>
    </source>
</evidence>
<dbReference type="SMART" id="SM00257">
    <property type="entry name" value="LysM"/>
    <property type="match status" value="1"/>
</dbReference>
<evidence type="ECO:0000313" key="7">
    <source>
        <dbReference type="Proteomes" id="UP000051296"/>
    </source>
</evidence>
<dbReference type="Pfam" id="PF01476">
    <property type="entry name" value="LysM"/>
    <property type="match status" value="1"/>
</dbReference>
<accession>A0A0R2FVL8</accession>
<evidence type="ECO:0000256" key="3">
    <source>
        <dbReference type="SAM" id="MobiDB-lite"/>
    </source>
</evidence>
<protein>
    <submittedName>
        <fullName evidence="6">Cell wall hydrolase</fullName>
    </submittedName>
</protein>
<dbReference type="PROSITE" id="PS51782">
    <property type="entry name" value="LYSM"/>
    <property type="match status" value="1"/>
</dbReference>
<keyword evidence="1" id="KW-0732">Signal</keyword>
<reference evidence="6 7" key="1">
    <citation type="journal article" date="2015" name="Genome Announc.">
        <title>Expanding the biotechnology potential of lactobacilli through comparative genomics of 213 strains and associated genera.</title>
        <authorList>
            <person name="Sun Z."/>
            <person name="Harris H.M."/>
            <person name="McCann A."/>
            <person name="Guo C."/>
            <person name="Argimon S."/>
            <person name="Zhang W."/>
            <person name="Yang X."/>
            <person name="Jeffery I.B."/>
            <person name="Cooney J.C."/>
            <person name="Kagawa T.F."/>
            <person name="Liu W."/>
            <person name="Song Y."/>
            <person name="Salvetti E."/>
            <person name="Wrobel A."/>
            <person name="Rasinkangas P."/>
            <person name="Parkhill J."/>
            <person name="Rea M.C."/>
            <person name="O'Sullivan O."/>
            <person name="Ritari J."/>
            <person name="Douillard F.P."/>
            <person name="Paul Ross R."/>
            <person name="Yang R."/>
            <person name="Briner A.E."/>
            <person name="Felis G.E."/>
            <person name="de Vos W.M."/>
            <person name="Barrangou R."/>
            <person name="Klaenhammer T.R."/>
            <person name="Caufield P.W."/>
            <person name="Cui Y."/>
            <person name="Zhang H."/>
            <person name="O'Toole P.W."/>
        </authorList>
    </citation>
    <scope>NUCLEOTIDE SEQUENCE [LARGE SCALE GENOMIC DNA]</scope>
    <source>
        <strain evidence="6 7">DSM 20190</strain>
    </source>
</reference>
<dbReference type="PATRIC" id="fig|1123500.6.peg.791"/>
<keyword evidence="2 6" id="KW-0378">Hydrolase</keyword>
<keyword evidence="7" id="KW-1185">Reference proteome</keyword>
<dbReference type="Gene3D" id="3.10.350.10">
    <property type="entry name" value="LysM domain"/>
    <property type="match status" value="1"/>
</dbReference>
<dbReference type="InterPro" id="IPR009148">
    <property type="entry name" value="PcsB-like"/>
</dbReference>
<dbReference type="eggNOG" id="COG3942">
    <property type="taxonomic scope" value="Bacteria"/>
</dbReference>
<dbReference type="STRING" id="1123500.GCA_000420365_00640"/>
<dbReference type="GO" id="GO:0016787">
    <property type="term" value="F:hydrolase activity"/>
    <property type="evidence" value="ECO:0007669"/>
    <property type="project" value="UniProtKB-KW"/>
</dbReference>
<gene>
    <name evidence="6" type="ORF">IV68_GL000784</name>
</gene>
<dbReference type="PRINTS" id="PR01852">
    <property type="entry name" value="SIBAPROTEIN"/>
</dbReference>
<feature type="compositionally biased region" description="Low complexity" evidence="3">
    <location>
        <begin position="87"/>
        <end position="115"/>
    </location>
</feature>
<dbReference type="PROSITE" id="PS50911">
    <property type="entry name" value="CHAP"/>
    <property type="match status" value="1"/>
</dbReference>
<name>A0A0R2FVL8_9LACO</name>
<dbReference type="CDD" id="cd00118">
    <property type="entry name" value="LysM"/>
    <property type="match status" value="1"/>
</dbReference>
<dbReference type="SUPFAM" id="SSF54001">
    <property type="entry name" value="Cysteine proteinases"/>
    <property type="match status" value="1"/>
</dbReference>
<dbReference type="Proteomes" id="UP000051296">
    <property type="component" value="Unassembled WGS sequence"/>
</dbReference>
<evidence type="ECO:0000256" key="2">
    <source>
        <dbReference type="ARBA" id="ARBA00022801"/>
    </source>
</evidence>
<feature type="region of interest" description="Disordered" evidence="3">
    <location>
        <begin position="87"/>
        <end position="116"/>
    </location>
</feature>
<dbReference type="InterPro" id="IPR007921">
    <property type="entry name" value="CHAP_dom"/>
</dbReference>
<proteinExistence type="predicted"/>